<dbReference type="EMBL" id="QUTI01032725">
    <property type="protein sequence ID" value="RLO02771.1"/>
    <property type="molecule type" value="Genomic_DNA"/>
</dbReference>
<proteinExistence type="predicted"/>
<evidence type="ECO:0000313" key="3">
    <source>
        <dbReference type="EMBL" id="RHY40552.1"/>
    </source>
</evidence>
<dbReference type="AlphaFoldDB" id="A0A397EA56"/>
<protein>
    <submittedName>
        <fullName evidence="5">Uncharacterized protein</fullName>
    </submittedName>
</protein>
<gene>
    <name evidence="2" type="ORF">DYB25_013446</name>
    <name evidence="7" type="ORF">DYB26_004473</name>
    <name evidence="8" type="ORF">DYB28_013664</name>
    <name evidence="3" type="ORF">DYB30_013832</name>
    <name evidence="6" type="ORF">DYB31_014657</name>
    <name evidence="4" type="ORF">DYB34_013096</name>
    <name evidence="1" type="ORF">DYB36_014449</name>
    <name evidence="5" type="ORF">DYB38_013998</name>
</gene>
<evidence type="ECO:0000313" key="6">
    <source>
        <dbReference type="EMBL" id="RHY99770.1"/>
    </source>
</evidence>
<dbReference type="EMBL" id="QUTC01001596">
    <property type="protein sequence ID" value="RHY76400.1"/>
    <property type="molecule type" value="Genomic_DNA"/>
</dbReference>
<evidence type="ECO:0000313" key="10">
    <source>
        <dbReference type="Proteomes" id="UP000265716"/>
    </source>
</evidence>
<dbReference type="Proteomes" id="UP000265427">
    <property type="component" value="Unassembled WGS sequence"/>
</dbReference>
<sequence length="77" mass="8782">MSLHSTSAPSFVGTQLDESRPLAYAIWKTNFLSQATTGDIVGYFTEPNHIPFGIRREAVKIRKEYLEVDEVDNPDFY</sequence>
<name>A0A397EA56_APHAT</name>
<evidence type="ECO:0000313" key="13">
    <source>
        <dbReference type="Proteomes" id="UP000266643"/>
    </source>
</evidence>
<evidence type="ECO:0000313" key="12">
    <source>
        <dbReference type="Proteomes" id="UP000266239"/>
    </source>
</evidence>
<dbReference type="Proteomes" id="UP000265716">
    <property type="component" value="Unassembled WGS sequence"/>
</dbReference>
<evidence type="ECO:0000313" key="2">
    <source>
        <dbReference type="EMBL" id="RHY29766.1"/>
    </source>
</evidence>
<dbReference type="EMBL" id="QUSZ01010223">
    <property type="protein sequence ID" value="RHX98293.1"/>
    <property type="molecule type" value="Genomic_DNA"/>
</dbReference>
<organism evidence="5 10">
    <name type="scientific">Aphanomyces astaci</name>
    <name type="common">Crayfish plague agent</name>
    <dbReference type="NCBI Taxonomy" id="112090"/>
    <lineage>
        <taxon>Eukaryota</taxon>
        <taxon>Sar</taxon>
        <taxon>Stramenopiles</taxon>
        <taxon>Oomycota</taxon>
        <taxon>Saprolegniomycetes</taxon>
        <taxon>Saprolegniales</taxon>
        <taxon>Verrucalvaceae</taxon>
        <taxon>Aphanomyces</taxon>
    </lineage>
</organism>
<reference evidence="9 10" key="2">
    <citation type="submission" date="2018-08" db="EMBL/GenBank/DDBJ databases">
        <title>Aphanomyces genome sequencing and annotation.</title>
        <authorList>
            <person name="Minardi D."/>
            <person name="Oidtmann B."/>
            <person name="Van Der Giezen M."/>
            <person name="Studholme D.J."/>
        </authorList>
    </citation>
    <scope>NUCLEOTIDE SEQUENCE [LARGE SCALE GENOMIC DNA]</scope>
    <source>
        <strain evidence="6 11">197901</strain>
        <strain evidence="3 13">D2</strain>
        <strain evidence="7 16">FDL457</strain>
        <strain evidence="1 9">Kv</strain>
        <strain evidence="5 10">SA</strain>
        <strain evidence="4 15">Si</strain>
        <strain evidence="2 12">Yx</strain>
    </source>
</reference>
<evidence type="ECO:0000313" key="8">
    <source>
        <dbReference type="EMBL" id="RLO02771.1"/>
    </source>
</evidence>
<evidence type="ECO:0000313" key="4">
    <source>
        <dbReference type="EMBL" id="RHY51273.1"/>
    </source>
</evidence>
<evidence type="ECO:0000313" key="5">
    <source>
        <dbReference type="EMBL" id="RHY76400.1"/>
    </source>
</evidence>
<dbReference type="EMBL" id="QUTE01015446">
    <property type="protein sequence ID" value="RHY99770.1"/>
    <property type="molecule type" value="Genomic_DNA"/>
</dbReference>
<comment type="caution">
    <text evidence="5">The sequence shown here is derived from an EMBL/GenBank/DDBJ whole genome shotgun (WGS) entry which is preliminary data.</text>
</comment>
<evidence type="ECO:0000313" key="7">
    <source>
        <dbReference type="EMBL" id="RHZ39759.1"/>
    </source>
</evidence>
<evidence type="ECO:0000313" key="14">
    <source>
        <dbReference type="Proteomes" id="UP000275652"/>
    </source>
</evidence>
<dbReference type="Proteomes" id="UP000266239">
    <property type="component" value="Unassembled WGS sequence"/>
</dbReference>
<dbReference type="EMBL" id="QUTD01010949">
    <property type="protein sequence ID" value="RHY40552.1"/>
    <property type="molecule type" value="Genomic_DNA"/>
</dbReference>
<evidence type="ECO:0000313" key="16">
    <source>
        <dbReference type="Proteomes" id="UP000286510"/>
    </source>
</evidence>
<dbReference type="Proteomes" id="UP000286510">
    <property type="component" value="Unassembled WGS sequence"/>
</dbReference>
<dbReference type="EMBL" id="QUTA01001899">
    <property type="protein sequence ID" value="RHY29766.1"/>
    <property type="molecule type" value="Genomic_DNA"/>
</dbReference>
<accession>A0A397EA56</accession>
<evidence type="ECO:0000313" key="1">
    <source>
        <dbReference type="EMBL" id="RHX98293.1"/>
    </source>
</evidence>
<evidence type="ECO:0000313" key="11">
    <source>
        <dbReference type="Proteomes" id="UP000266196"/>
    </source>
</evidence>
<evidence type="ECO:0000313" key="15">
    <source>
        <dbReference type="Proteomes" id="UP000283543"/>
    </source>
</evidence>
<dbReference type="Proteomes" id="UP000275652">
    <property type="component" value="Unassembled WGS sequence"/>
</dbReference>
<dbReference type="Proteomes" id="UP000266643">
    <property type="component" value="Unassembled WGS sequence"/>
</dbReference>
<dbReference type="EMBL" id="QUTF01007298">
    <property type="protein sequence ID" value="RHZ39759.1"/>
    <property type="molecule type" value="Genomic_DNA"/>
</dbReference>
<dbReference type="EMBL" id="QUTB01006171">
    <property type="protein sequence ID" value="RHY51273.1"/>
    <property type="molecule type" value="Genomic_DNA"/>
</dbReference>
<dbReference type="Proteomes" id="UP000266196">
    <property type="component" value="Unassembled WGS sequence"/>
</dbReference>
<evidence type="ECO:0000313" key="9">
    <source>
        <dbReference type="Proteomes" id="UP000265427"/>
    </source>
</evidence>
<reference evidence="8 14" key="1">
    <citation type="journal article" date="2018" name="J. Invertebr. Pathol.">
        <title>New genotyping method for the causative agent of crayfish plague (Aphanomyces astaci) based on whole genome data.</title>
        <authorList>
            <person name="Minardi D."/>
            <person name="Studholme D.J."/>
            <person name="van der Giezen M."/>
            <person name="Pretto T."/>
            <person name="Oidtmann B."/>
        </authorList>
    </citation>
    <scope>NUCLEOTIDE SEQUENCE [LARGE SCALE GENOMIC DNA]</scope>
    <source>
        <strain evidence="8 14">KB13</strain>
    </source>
</reference>
<dbReference type="Proteomes" id="UP000283543">
    <property type="component" value="Unassembled WGS sequence"/>
</dbReference>